<dbReference type="EMBL" id="JACYNR010000027">
    <property type="protein sequence ID" value="MBD8128972.1"/>
    <property type="molecule type" value="Genomic_DNA"/>
</dbReference>
<organism evidence="1 2">
    <name type="scientific">Enterobacter agglomerans</name>
    <name type="common">Erwinia herbicola</name>
    <name type="synonym">Pantoea agglomerans</name>
    <dbReference type="NCBI Taxonomy" id="549"/>
    <lineage>
        <taxon>Bacteria</taxon>
        <taxon>Pseudomonadati</taxon>
        <taxon>Pseudomonadota</taxon>
        <taxon>Gammaproteobacteria</taxon>
        <taxon>Enterobacterales</taxon>
        <taxon>Erwiniaceae</taxon>
        <taxon>Pantoea</taxon>
        <taxon>Pantoea agglomerans group</taxon>
    </lineage>
</organism>
<gene>
    <name evidence="1" type="ORF">IFT41_23020</name>
</gene>
<sequence>MAITTRSRFALQSLLAPIAAALQTPDKAVKVVLADTGERIPDTCFITLREISATELGPPGRQQISEDEEEIRLHLELMVSVQAFGPGAMVILRRLSAWLGSTPGMQSLTAAGTSCPHSTLPRNISEGVPGGWEERAVMTLTLAHDDRYTVPLSTIHTVPVGIATATGTINFEIKR</sequence>
<comment type="caution">
    <text evidence="1">The sequence shown here is derived from an EMBL/GenBank/DDBJ whole genome shotgun (WGS) entry which is preliminary data.</text>
</comment>
<name>A0ACC5PW51_ENTAG</name>
<proteinExistence type="predicted"/>
<evidence type="ECO:0000313" key="2">
    <source>
        <dbReference type="Proteomes" id="UP000610459"/>
    </source>
</evidence>
<protein>
    <submittedName>
        <fullName evidence="1">Uncharacterized protein</fullName>
    </submittedName>
</protein>
<evidence type="ECO:0000313" key="1">
    <source>
        <dbReference type="EMBL" id="MBD8128972.1"/>
    </source>
</evidence>
<reference evidence="1 2" key="1">
    <citation type="journal article" date="2020" name="FEMS Microbiol. Ecol.">
        <title>Temporal dynamics of bacterial communities during seed development and maturation.</title>
        <authorList>
            <person name="Chesneau G."/>
            <person name="Torres-Cortes G."/>
            <person name="Briand M."/>
            <person name="Darrasse A."/>
            <person name="Preveaux A."/>
            <person name="Marais C."/>
            <person name="Jacques M.A."/>
            <person name="Shade A."/>
            <person name="Barret M."/>
        </authorList>
    </citation>
    <scope>NUCLEOTIDE SEQUENCE [LARGE SCALE GENOMIC DNA]</scope>
    <source>
        <strain evidence="1 2">CFBP13709</strain>
    </source>
</reference>
<dbReference type="Proteomes" id="UP000610459">
    <property type="component" value="Unassembled WGS sequence"/>
</dbReference>
<keyword evidence="2" id="KW-1185">Reference proteome</keyword>
<accession>A0ACC5PW51</accession>